<dbReference type="PANTHER" id="PTHR13466:SF19">
    <property type="entry name" value="NUCLEUS-VACUOLE JUNCTION PROTEIN 2"/>
    <property type="match status" value="1"/>
</dbReference>
<feature type="region of interest" description="Disordered" evidence="9">
    <location>
        <begin position="806"/>
        <end position="964"/>
    </location>
</feature>
<dbReference type="GO" id="GO:0005789">
    <property type="term" value="C:endoplasmic reticulum membrane"/>
    <property type="evidence" value="ECO:0007669"/>
    <property type="project" value="UniProtKB-SubCell"/>
</dbReference>
<gene>
    <name evidence="12" type="ORF">E4U43_006674</name>
</gene>
<dbReference type="AlphaFoldDB" id="A0A9P7NEG8"/>
<evidence type="ECO:0000313" key="13">
    <source>
        <dbReference type="Proteomes" id="UP000748025"/>
    </source>
</evidence>
<evidence type="ECO:0000256" key="5">
    <source>
        <dbReference type="ARBA" id="ARBA00022989"/>
    </source>
</evidence>
<accession>A0A9P7NEG8</accession>
<comment type="caution">
    <text evidence="12">The sequence shown here is derived from an EMBL/GenBank/DDBJ whole genome shotgun (WGS) entry which is preliminary data.</text>
</comment>
<sequence length="1067" mass="115967">MGPWTTLLVTYLLGGVTFVPLVVLLVLLHAHYTLPYRQDLVSAANGSSGHDIVQPGDHVSALEEARKKAAVDEGGARVQSSVHDLYVAAGYFAVCREYTPMGLNAKPIERATPVGSATVAAPSPSVYQTMYRSIFDRKSVAGPLDGSNHNNSMSQRPKKAGNVFYVVLRHGHLMLFDDDEQLEVRHVISLAHHDISIYSGGDVTPEGELFIKRNALCLTRKPIDVDKQAPDVQISKPFYLFSENCSAKEDFYFAMLKSQQQTFGFDANPPIPKGFEVKNIISLVQKLHASEDHVHSRWLNALLGRIFLAVYRTRDLENMIREKITKKISRVKRPSFLANITIQKIDTGDTPPFFTNLKLRDLTVEGECVVEADVRYTGNFRIEVGATAKIDLGTRFKAREVNLLLAVVLKRIEGHLLFKVKAPPSNRIWMSFQTMPKMEMAIEPIVSSRQITYTLILRQIENRIKEVFAETLVQPFWDDVPFFKTEHKIWRGGIFQNDDAVVESSESSSESSPSSESQEAAAAAAAAVASTQVGVEPLEKLPETQQDLLNATRPIEKSHSLPNMEQQQQQPAATGIFGKMKKSVNGSATSALSTSIDIHSNSNSNPTSRPASASASVSSANSTPRSLHIVKTLTDPVVGTENAHADIFKPSSSPPHHASNLMASLASRSHETLSHTPLGSPGKKTPSMSKMSRRSSTSSKEAIEKENEKDHGTRNHISSSPIPAGRRNTASSAESVSRSEDSVPASPTQSAAKNQAGTLGRNFFTRRDTSNSAAAASSDSSTGGAELKKTTLAAVTNAAEQARQWGWNAIRRQRDQRRNSEKPHPIDLTQPMGRGQPLPPPGTPLPGPNDGTPRFVVGQSTKRKPVPGPASIPEQATAEIQDDDTDTQSLQPLPHTQRRRRGASQLQDEEVEQNMLIVAVPDDSQPGTPDAEDDAATCDEPCKPATDAAAAEVKQPQPGTDVEPEQVFNVDLNPTLELKAAPVVEAASDSNSTIVQQPLPEALASRSEATKETPEIPETPIEALPAAVAALDDDDDDGFSGWMDKDDTINEAAEPIPIIAAVEVKQM</sequence>
<feature type="region of interest" description="Disordered" evidence="9">
    <location>
        <begin position="668"/>
        <end position="759"/>
    </location>
</feature>
<dbReference type="InterPro" id="IPR031468">
    <property type="entry name" value="SMP_LBD"/>
</dbReference>
<evidence type="ECO:0000256" key="9">
    <source>
        <dbReference type="SAM" id="MobiDB-lite"/>
    </source>
</evidence>
<dbReference type="PANTHER" id="PTHR13466">
    <property type="entry name" value="TEX2 PROTEIN-RELATED"/>
    <property type="match status" value="1"/>
</dbReference>
<evidence type="ECO:0000256" key="3">
    <source>
        <dbReference type="ARBA" id="ARBA00022692"/>
    </source>
</evidence>
<evidence type="ECO:0000256" key="2">
    <source>
        <dbReference type="ARBA" id="ARBA00022448"/>
    </source>
</evidence>
<feature type="compositionally biased region" description="Polar residues" evidence="9">
    <location>
        <begin position="745"/>
        <end position="757"/>
    </location>
</feature>
<feature type="region of interest" description="Disordered" evidence="9">
    <location>
        <begin position="596"/>
        <end position="627"/>
    </location>
</feature>
<evidence type="ECO:0000256" key="10">
    <source>
        <dbReference type="SAM" id="Phobius"/>
    </source>
</evidence>
<dbReference type="GO" id="GO:1990456">
    <property type="term" value="P:mitochondrion-endoplasmic reticulum membrane tethering"/>
    <property type="evidence" value="ECO:0007669"/>
    <property type="project" value="TreeGrafter"/>
</dbReference>
<feature type="compositionally biased region" description="Low complexity" evidence="9">
    <location>
        <begin position="600"/>
        <end position="626"/>
    </location>
</feature>
<feature type="region of interest" description="Disordered" evidence="9">
    <location>
        <begin position="986"/>
        <end position="1019"/>
    </location>
</feature>
<evidence type="ECO:0000259" key="11">
    <source>
        <dbReference type="PROSITE" id="PS51847"/>
    </source>
</evidence>
<keyword evidence="13" id="KW-1185">Reference proteome</keyword>
<evidence type="ECO:0000256" key="1">
    <source>
        <dbReference type="ARBA" id="ARBA00004586"/>
    </source>
</evidence>
<keyword evidence="7" id="KW-0446">Lipid-binding</keyword>
<dbReference type="PROSITE" id="PS51847">
    <property type="entry name" value="SMP"/>
    <property type="match status" value="1"/>
</dbReference>
<keyword evidence="8 10" id="KW-0472">Membrane</keyword>
<proteinExistence type="predicted"/>
<dbReference type="Pfam" id="PF15413">
    <property type="entry name" value="PH_11"/>
    <property type="match status" value="1"/>
</dbReference>
<name>A0A9P7NEG8_9HYPO</name>
<feature type="domain" description="SMP-LTD" evidence="11">
    <location>
        <begin position="290"/>
        <end position="483"/>
    </location>
</feature>
<keyword evidence="6" id="KW-0445">Lipid transport</keyword>
<comment type="subcellular location">
    <subcellularLocation>
        <location evidence="1">Endoplasmic reticulum membrane</location>
    </subcellularLocation>
</comment>
<dbReference type="GO" id="GO:0015914">
    <property type="term" value="P:phospholipid transport"/>
    <property type="evidence" value="ECO:0007669"/>
    <property type="project" value="TreeGrafter"/>
</dbReference>
<evidence type="ECO:0000256" key="6">
    <source>
        <dbReference type="ARBA" id="ARBA00023055"/>
    </source>
</evidence>
<feature type="transmembrane region" description="Helical" evidence="10">
    <location>
        <begin position="7"/>
        <end position="32"/>
    </location>
</feature>
<feature type="compositionally biased region" description="Low complexity" evidence="9">
    <location>
        <begin position="683"/>
        <end position="700"/>
    </location>
</feature>
<dbReference type="Proteomes" id="UP000748025">
    <property type="component" value="Unassembled WGS sequence"/>
</dbReference>
<feature type="compositionally biased region" description="Pro residues" evidence="9">
    <location>
        <begin position="837"/>
        <end position="847"/>
    </location>
</feature>
<evidence type="ECO:0000256" key="7">
    <source>
        <dbReference type="ARBA" id="ARBA00023121"/>
    </source>
</evidence>
<feature type="compositionally biased region" description="Low complexity" evidence="9">
    <location>
        <begin position="502"/>
        <end position="525"/>
    </location>
</feature>
<dbReference type="GO" id="GO:0032865">
    <property type="term" value="C:ERMES complex"/>
    <property type="evidence" value="ECO:0007669"/>
    <property type="project" value="TreeGrafter"/>
</dbReference>
<evidence type="ECO:0000313" key="12">
    <source>
        <dbReference type="EMBL" id="KAG6014315.1"/>
    </source>
</evidence>
<keyword evidence="3 10" id="KW-0812">Transmembrane</keyword>
<keyword evidence="5 10" id="KW-1133">Transmembrane helix</keyword>
<dbReference type="GO" id="GO:0008289">
    <property type="term" value="F:lipid binding"/>
    <property type="evidence" value="ECO:0007669"/>
    <property type="project" value="UniProtKB-KW"/>
</dbReference>
<dbReference type="CDD" id="cd21675">
    <property type="entry name" value="SMP_TEX2"/>
    <property type="match status" value="1"/>
</dbReference>
<dbReference type="EMBL" id="SRPW01000468">
    <property type="protein sequence ID" value="KAG6014315.1"/>
    <property type="molecule type" value="Genomic_DNA"/>
</dbReference>
<feature type="compositionally biased region" description="Basic and acidic residues" evidence="9">
    <location>
        <begin position="812"/>
        <end position="825"/>
    </location>
</feature>
<reference evidence="12" key="1">
    <citation type="journal article" date="2020" name="bioRxiv">
        <title>Whole genome comparisons of ergot fungi reveals the divergence and evolution of species within the genus Claviceps are the result of varying mechanisms driving genome evolution and host range expansion.</title>
        <authorList>
            <person name="Wyka S.A."/>
            <person name="Mondo S.J."/>
            <person name="Liu M."/>
            <person name="Dettman J."/>
            <person name="Nalam V."/>
            <person name="Broders K.D."/>
        </authorList>
    </citation>
    <scope>NUCLEOTIDE SEQUENCE</scope>
    <source>
        <strain evidence="12">CCC 602</strain>
    </source>
</reference>
<protein>
    <recommendedName>
        <fullName evidence="11">SMP-LTD domain-containing protein</fullName>
    </recommendedName>
</protein>
<evidence type="ECO:0000256" key="8">
    <source>
        <dbReference type="ARBA" id="ARBA00023136"/>
    </source>
</evidence>
<feature type="region of interest" description="Disordered" evidence="9">
    <location>
        <begin position="501"/>
        <end position="525"/>
    </location>
</feature>
<dbReference type="OrthoDB" id="26740at2759"/>
<keyword evidence="2" id="KW-0813">Transport</keyword>
<keyword evidence="4" id="KW-0256">Endoplasmic reticulum</keyword>
<feature type="compositionally biased region" description="Basic and acidic residues" evidence="9">
    <location>
        <begin position="701"/>
        <end position="713"/>
    </location>
</feature>
<organism evidence="12 13">
    <name type="scientific">Claviceps pusilla</name>
    <dbReference type="NCBI Taxonomy" id="123648"/>
    <lineage>
        <taxon>Eukaryota</taxon>
        <taxon>Fungi</taxon>
        <taxon>Dikarya</taxon>
        <taxon>Ascomycota</taxon>
        <taxon>Pezizomycotina</taxon>
        <taxon>Sordariomycetes</taxon>
        <taxon>Hypocreomycetidae</taxon>
        <taxon>Hypocreales</taxon>
        <taxon>Clavicipitaceae</taxon>
        <taxon>Claviceps</taxon>
    </lineage>
</organism>
<evidence type="ECO:0000256" key="4">
    <source>
        <dbReference type="ARBA" id="ARBA00022824"/>
    </source>
</evidence>